<dbReference type="Pfam" id="PF13560">
    <property type="entry name" value="HTH_31"/>
    <property type="match status" value="1"/>
</dbReference>
<dbReference type="PROSITE" id="PS50943">
    <property type="entry name" value="HTH_CROC1"/>
    <property type="match status" value="1"/>
</dbReference>
<organism evidence="2 3">
    <name type="scientific">Kitasatospora kifunensis</name>
    <name type="common">Streptomyces kifunensis</name>
    <dbReference type="NCBI Taxonomy" id="58351"/>
    <lineage>
        <taxon>Bacteria</taxon>
        <taxon>Bacillati</taxon>
        <taxon>Actinomycetota</taxon>
        <taxon>Actinomycetes</taxon>
        <taxon>Kitasatosporales</taxon>
        <taxon>Streptomycetaceae</taxon>
        <taxon>Kitasatospora</taxon>
    </lineage>
</organism>
<feature type="domain" description="HTH cro/C1-type" evidence="1">
    <location>
        <begin position="22"/>
        <end position="78"/>
    </location>
</feature>
<dbReference type="RefSeq" id="WP_184938558.1">
    <property type="nucleotide sequence ID" value="NZ_JACHJV010000001.1"/>
</dbReference>
<evidence type="ECO:0000259" key="1">
    <source>
        <dbReference type="PROSITE" id="PS50943"/>
    </source>
</evidence>
<dbReference type="InterPro" id="IPR010982">
    <property type="entry name" value="Lambda_DNA-bd_dom_sf"/>
</dbReference>
<keyword evidence="3" id="KW-1185">Reference proteome</keyword>
<gene>
    <name evidence="2" type="ORF">FHR34_004939</name>
</gene>
<evidence type="ECO:0000313" key="3">
    <source>
        <dbReference type="Proteomes" id="UP000540506"/>
    </source>
</evidence>
<protein>
    <submittedName>
        <fullName evidence="2">Transcriptional regulator with XRE-family HTH domain</fullName>
    </submittedName>
</protein>
<evidence type="ECO:0000313" key="2">
    <source>
        <dbReference type="EMBL" id="MBB4925946.1"/>
    </source>
</evidence>
<dbReference type="SUPFAM" id="SSF47413">
    <property type="entry name" value="lambda repressor-like DNA-binding domains"/>
    <property type="match status" value="1"/>
</dbReference>
<dbReference type="EMBL" id="JACHJV010000001">
    <property type="protein sequence ID" value="MBB4925946.1"/>
    <property type="molecule type" value="Genomic_DNA"/>
</dbReference>
<dbReference type="InterPro" id="IPR043917">
    <property type="entry name" value="DUF5753"/>
</dbReference>
<proteinExistence type="predicted"/>
<accession>A0A7W7R6U1</accession>
<dbReference type="AlphaFoldDB" id="A0A7W7R6U1"/>
<sequence>MALATNEAELTSSPAARFGAELRRSRRARGWSQVELGSRMGYSDTLISFIERVKRPPTSNFAVKADEVFETGAKFVELYRRVTSAALLEGFEEFADCEARCRKLRAFETGVIPGLFQTPEYASVLATAAVRRGSITQDQADERVAFLVARQRRVLDRPSPPIIHSVMDETCLTRLIGGPKVMARQLDHLACLAERPTITVQVAPLNLGELVPFVFPVVLLTMPDRSFVGYNETHARGYVERNPAVCAAWKRDYDRLQVESPSTVASITVISSIRKGFE</sequence>
<dbReference type="SMART" id="SM00530">
    <property type="entry name" value="HTH_XRE"/>
    <property type="match status" value="1"/>
</dbReference>
<dbReference type="InterPro" id="IPR001387">
    <property type="entry name" value="Cro/C1-type_HTH"/>
</dbReference>
<dbReference type="GO" id="GO:0003677">
    <property type="term" value="F:DNA binding"/>
    <property type="evidence" value="ECO:0007669"/>
    <property type="project" value="InterPro"/>
</dbReference>
<dbReference type="Gene3D" id="1.10.260.40">
    <property type="entry name" value="lambda repressor-like DNA-binding domains"/>
    <property type="match status" value="1"/>
</dbReference>
<name>A0A7W7R6U1_KITKI</name>
<comment type="caution">
    <text evidence="2">The sequence shown here is derived from an EMBL/GenBank/DDBJ whole genome shotgun (WGS) entry which is preliminary data.</text>
</comment>
<dbReference type="Proteomes" id="UP000540506">
    <property type="component" value="Unassembled WGS sequence"/>
</dbReference>
<reference evidence="2 3" key="1">
    <citation type="submission" date="2020-08" db="EMBL/GenBank/DDBJ databases">
        <title>Sequencing the genomes of 1000 actinobacteria strains.</title>
        <authorList>
            <person name="Klenk H.-P."/>
        </authorList>
    </citation>
    <scope>NUCLEOTIDE SEQUENCE [LARGE SCALE GENOMIC DNA]</scope>
    <source>
        <strain evidence="2 3">DSM 41654</strain>
    </source>
</reference>
<dbReference type="Pfam" id="PF19054">
    <property type="entry name" value="DUF5753"/>
    <property type="match status" value="1"/>
</dbReference>
<dbReference type="CDD" id="cd00093">
    <property type="entry name" value="HTH_XRE"/>
    <property type="match status" value="1"/>
</dbReference>